<evidence type="ECO:0000256" key="6">
    <source>
        <dbReference type="ARBA" id="ARBA00022840"/>
    </source>
</evidence>
<dbReference type="AlphaFoldDB" id="A0A1Y2ACD1"/>
<evidence type="ECO:0000256" key="4">
    <source>
        <dbReference type="ARBA" id="ARBA00022701"/>
    </source>
</evidence>
<evidence type="ECO:0000256" key="9">
    <source>
        <dbReference type="ARBA" id="ARBA00023212"/>
    </source>
</evidence>
<dbReference type="InterPro" id="IPR027417">
    <property type="entry name" value="P-loop_NTPase"/>
</dbReference>
<comment type="similarity">
    <text evidence="2">Belongs to the TRAFAC class myosin-kinesin ATPase superfamily. Kinesin family. KIN-14 subfamily.</text>
</comment>
<dbReference type="FunFam" id="3.40.850.10:FF:000065">
    <property type="entry name" value="Kinesin-like protein"/>
    <property type="match status" value="1"/>
</dbReference>
<keyword evidence="6 10" id="KW-0067">ATP-binding</keyword>
<dbReference type="OrthoDB" id="3176171at2759"/>
<dbReference type="GO" id="GO:0005524">
    <property type="term" value="F:ATP binding"/>
    <property type="evidence" value="ECO:0007669"/>
    <property type="project" value="UniProtKB-UniRule"/>
</dbReference>
<name>A0A1Y2ACD1_9FUNG</name>
<dbReference type="SUPFAM" id="SSF52540">
    <property type="entry name" value="P-loop containing nucleoside triphosphate hydrolases"/>
    <property type="match status" value="1"/>
</dbReference>
<dbReference type="CDD" id="cd01366">
    <property type="entry name" value="KISc_C_terminal"/>
    <property type="match status" value="1"/>
</dbReference>
<evidence type="ECO:0000313" key="14">
    <source>
        <dbReference type="EMBL" id="ORY20229.1"/>
    </source>
</evidence>
<reference evidence="14 15" key="1">
    <citation type="submission" date="2016-08" db="EMBL/GenBank/DDBJ databases">
        <title>A Parts List for Fungal Cellulosomes Revealed by Comparative Genomics.</title>
        <authorList>
            <consortium name="DOE Joint Genome Institute"/>
            <person name="Haitjema C.H."/>
            <person name="Gilmore S.P."/>
            <person name="Henske J.K."/>
            <person name="Solomon K.V."/>
            <person name="De Groot R."/>
            <person name="Kuo A."/>
            <person name="Mondo S.J."/>
            <person name="Salamov A.A."/>
            <person name="Labutti K."/>
            <person name="Zhao Z."/>
            <person name="Chiniquy J."/>
            <person name="Barry K."/>
            <person name="Brewer H.M."/>
            <person name="Purvine S.O."/>
            <person name="Wright A.T."/>
            <person name="Boxma B."/>
            <person name="Van Alen T."/>
            <person name="Hackstein J.H."/>
            <person name="Baker S.E."/>
            <person name="Grigoriev I.V."/>
            <person name="O'Malley M.A."/>
        </authorList>
    </citation>
    <scope>NUCLEOTIDE SEQUENCE [LARGE SCALE GENOMIC DNA]</scope>
    <source>
        <strain evidence="14 15">G1</strain>
    </source>
</reference>
<evidence type="ECO:0000259" key="13">
    <source>
        <dbReference type="PROSITE" id="PS50067"/>
    </source>
</evidence>
<keyword evidence="15" id="KW-1185">Reference proteome</keyword>
<evidence type="ECO:0000256" key="5">
    <source>
        <dbReference type="ARBA" id="ARBA00022741"/>
    </source>
</evidence>
<evidence type="ECO:0000256" key="12">
    <source>
        <dbReference type="SAM" id="Coils"/>
    </source>
</evidence>
<dbReference type="PRINTS" id="PR00380">
    <property type="entry name" value="KINESINHEAVY"/>
</dbReference>
<keyword evidence="5 10" id="KW-0547">Nucleotide-binding</keyword>
<comment type="caution">
    <text evidence="14">The sequence shown here is derived from an EMBL/GenBank/DDBJ whole genome shotgun (WGS) entry which is preliminary data.</text>
</comment>
<evidence type="ECO:0000256" key="2">
    <source>
        <dbReference type="ARBA" id="ARBA00010899"/>
    </source>
</evidence>
<dbReference type="InterPro" id="IPR001752">
    <property type="entry name" value="Kinesin_motor_dom"/>
</dbReference>
<dbReference type="SMART" id="SM00129">
    <property type="entry name" value="KISc"/>
    <property type="match status" value="1"/>
</dbReference>
<keyword evidence="3" id="KW-0963">Cytoplasm</keyword>
<sequence>ANLKLESQVSKKYIEELENTKSENISRIKELELERERHLKRIATLEDDYLEAKKNIQAIEEQRRFLHNEIQELKGNIRVFCRVRPVLESEKEKFNLNGDDLTPHIVYPKDNDKGITLIQQTESAMGSASSKLYPFSFDRIFNGESRQEEIFTEIAQLVQSALDGYNVCIFAYGQTGSGKTYTMEGGEDEETMGMIPRAVKQIFIASENFKKKGWSYDIDCQFLEIYNETIRDLLEDDETQKHEIKHLSHGRTIVTDAKIVKVTTFNEVHKLLQIASKNRSTGATLCNERSSRSHSIFTLHLIGHNELTDEKYESSLNLIDLAGSERLAVSGATGDRLKETRAINKSLSCLSDVIAALGNNEPHIPYRNSKLTYLLQNSLGGNSKTLMFVNISPLFANLQETLCSLRFATKVNSCQIGTAKKILK</sequence>
<dbReference type="Proteomes" id="UP000193920">
    <property type="component" value="Unassembled WGS sequence"/>
</dbReference>
<dbReference type="GO" id="GO:0007018">
    <property type="term" value="P:microtubule-based movement"/>
    <property type="evidence" value="ECO:0007669"/>
    <property type="project" value="InterPro"/>
</dbReference>
<feature type="domain" description="Kinesin motor" evidence="13">
    <location>
        <begin position="76"/>
        <end position="414"/>
    </location>
</feature>
<evidence type="ECO:0000256" key="11">
    <source>
        <dbReference type="RuleBase" id="RU000394"/>
    </source>
</evidence>
<proteinExistence type="inferred from homology"/>
<keyword evidence="9" id="KW-0206">Cytoskeleton</keyword>
<comment type="subcellular location">
    <subcellularLocation>
        <location evidence="1">Cytoplasm</location>
        <location evidence="1">Cytoskeleton</location>
    </subcellularLocation>
</comment>
<evidence type="ECO:0000256" key="1">
    <source>
        <dbReference type="ARBA" id="ARBA00004245"/>
    </source>
</evidence>
<protein>
    <recommendedName>
        <fullName evidence="11">Kinesin-like protein</fullName>
    </recommendedName>
</protein>
<dbReference type="PANTHER" id="PTHR47972">
    <property type="entry name" value="KINESIN-LIKE PROTEIN KLP-3"/>
    <property type="match status" value="1"/>
</dbReference>
<dbReference type="GO" id="GO:0008017">
    <property type="term" value="F:microtubule binding"/>
    <property type="evidence" value="ECO:0007669"/>
    <property type="project" value="InterPro"/>
</dbReference>
<evidence type="ECO:0000256" key="10">
    <source>
        <dbReference type="PROSITE-ProRule" id="PRU00283"/>
    </source>
</evidence>
<dbReference type="PANTHER" id="PTHR47972:SF45">
    <property type="entry name" value="PROTEIN CLARET SEGREGATIONAL"/>
    <property type="match status" value="1"/>
</dbReference>
<evidence type="ECO:0000256" key="8">
    <source>
        <dbReference type="ARBA" id="ARBA00023175"/>
    </source>
</evidence>
<gene>
    <name evidence="14" type="ORF">LY90DRAFT_434066</name>
</gene>
<keyword evidence="4 11" id="KW-0493">Microtubule</keyword>
<evidence type="ECO:0000313" key="15">
    <source>
        <dbReference type="Proteomes" id="UP000193920"/>
    </source>
</evidence>
<feature type="coiled-coil region" evidence="12">
    <location>
        <begin position="14"/>
        <end position="76"/>
    </location>
</feature>
<keyword evidence="8 10" id="KW-0505">Motor protein</keyword>
<dbReference type="Gene3D" id="3.40.850.10">
    <property type="entry name" value="Kinesin motor domain"/>
    <property type="match status" value="1"/>
</dbReference>
<organism evidence="14 15">
    <name type="scientific">Neocallimastix californiae</name>
    <dbReference type="NCBI Taxonomy" id="1754190"/>
    <lineage>
        <taxon>Eukaryota</taxon>
        <taxon>Fungi</taxon>
        <taxon>Fungi incertae sedis</taxon>
        <taxon>Chytridiomycota</taxon>
        <taxon>Chytridiomycota incertae sedis</taxon>
        <taxon>Neocallimastigomycetes</taxon>
        <taxon>Neocallimastigales</taxon>
        <taxon>Neocallimastigaceae</taxon>
        <taxon>Neocallimastix</taxon>
    </lineage>
</organism>
<accession>A0A1Y2ACD1</accession>
<evidence type="ECO:0000256" key="7">
    <source>
        <dbReference type="ARBA" id="ARBA00023054"/>
    </source>
</evidence>
<dbReference type="Pfam" id="PF00225">
    <property type="entry name" value="Kinesin"/>
    <property type="match status" value="1"/>
</dbReference>
<dbReference type="STRING" id="1754190.A0A1Y2ACD1"/>
<dbReference type="InterPro" id="IPR036961">
    <property type="entry name" value="Kinesin_motor_dom_sf"/>
</dbReference>
<feature type="non-terminal residue" evidence="14">
    <location>
        <position position="1"/>
    </location>
</feature>
<keyword evidence="7 12" id="KW-0175">Coiled coil</keyword>
<dbReference type="GO" id="GO:0003777">
    <property type="term" value="F:microtubule motor activity"/>
    <property type="evidence" value="ECO:0007669"/>
    <property type="project" value="InterPro"/>
</dbReference>
<dbReference type="EMBL" id="MCOG01000296">
    <property type="protein sequence ID" value="ORY20229.1"/>
    <property type="molecule type" value="Genomic_DNA"/>
</dbReference>
<dbReference type="PROSITE" id="PS00411">
    <property type="entry name" value="KINESIN_MOTOR_1"/>
    <property type="match status" value="1"/>
</dbReference>
<dbReference type="GO" id="GO:0005874">
    <property type="term" value="C:microtubule"/>
    <property type="evidence" value="ECO:0007669"/>
    <property type="project" value="UniProtKB-KW"/>
</dbReference>
<feature type="binding site" evidence="10">
    <location>
        <begin position="173"/>
        <end position="180"/>
    </location>
    <ligand>
        <name>ATP</name>
        <dbReference type="ChEBI" id="CHEBI:30616"/>
    </ligand>
</feature>
<dbReference type="InterPro" id="IPR027640">
    <property type="entry name" value="Kinesin-like_fam"/>
</dbReference>
<dbReference type="InterPro" id="IPR019821">
    <property type="entry name" value="Kinesin_motor_CS"/>
</dbReference>
<evidence type="ECO:0000256" key="3">
    <source>
        <dbReference type="ARBA" id="ARBA00022490"/>
    </source>
</evidence>
<dbReference type="PROSITE" id="PS50067">
    <property type="entry name" value="KINESIN_MOTOR_2"/>
    <property type="match status" value="1"/>
</dbReference>
<dbReference type="GO" id="GO:0090307">
    <property type="term" value="P:mitotic spindle assembly"/>
    <property type="evidence" value="ECO:0007669"/>
    <property type="project" value="UniProtKB-ARBA"/>
</dbReference>